<protein>
    <submittedName>
        <fullName evidence="1">Uncharacterized protein</fullName>
    </submittedName>
</protein>
<proteinExistence type="predicted"/>
<gene>
    <name evidence="1" type="ORF">NM208_g13382</name>
</gene>
<evidence type="ECO:0000313" key="2">
    <source>
        <dbReference type="Proteomes" id="UP001148629"/>
    </source>
</evidence>
<dbReference type="EMBL" id="JANRMS010002716">
    <property type="protein sequence ID" value="KAJ3521248.1"/>
    <property type="molecule type" value="Genomic_DNA"/>
</dbReference>
<reference evidence="1" key="1">
    <citation type="submission" date="2022-08" db="EMBL/GenBank/DDBJ databases">
        <title>Genome Sequence of Fusarium decemcellulare.</title>
        <authorList>
            <person name="Buettner E."/>
        </authorList>
    </citation>
    <scope>NUCLEOTIDE SEQUENCE</scope>
    <source>
        <strain evidence="1">Babe19</strain>
    </source>
</reference>
<keyword evidence="2" id="KW-1185">Reference proteome</keyword>
<accession>A0ACC1RK42</accession>
<evidence type="ECO:0000313" key="1">
    <source>
        <dbReference type="EMBL" id="KAJ3521248.1"/>
    </source>
</evidence>
<organism evidence="1 2">
    <name type="scientific">Fusarium decemcellulare</name>
    <dbReference type="NCBI Taxonomy" id="57161"/>
    <lineage>
        <taxon>Eukaryota</taxon>
        <taxon>Fungi</taxon>
        <taxon>Dikarya</taxon>
        <taxon>Ascomycota</taxon>
        <taxon>Pezizomycotina</taxon>
        <taxon>Sordariomycetes</taxon>
        <taxon>Hypocreomycetidae</taxon>
        <taxon>Hypocreales</taxon>
        <taxon>Nectriaceae</taxon>
        <taxon>Fusarium</taxon>
        <taxon>Fusarium decemcellulare species complex</taxon>
    </lineage>
</organism>
<name>A0ACC1RK42_9HYPO</name>
<dbReference type="Proteomes" id="UP001148629">
    <property type="component" value="Unassembled WGS sequence"/>
</dbReference>
<sequence length="114" mass="12527">MASTNETTMFACNDMLHIVSHNAASFRVVVLPDRFTTRSRVSPARDGVLVANYKHTAPFGRHVVGGGISWEPGEHSGSPDQGMVRLIKSEAEEYLFALVEKAQERKSGDVFAHL</sequence>
<comment type="caution">
    <text evidence="1">The sequence shown here is derived from an EMBL/GenBank/DDBJ whole genome shotgun (WGS) entry which is preliminary data.</text>
</comment>